<dbReference type="Pfam" id="PF20126">
    <property type="entry name" value="TumE"/>
    <property type="match status" value="1"/>
</dbReference>
<gene>
    <name evidence="2" type="ORF">HLRTI_000653</name>
    <name evidence="1" type="ORF">HTIA_2091</name>
</gene>
<protein>
    <submittedName>
        <fullName evidence="2">Sugar metabolism cluster protein</fullName>
    </submittedName>
</protein>
<evidence type="ECO:0000313" key="1">
    <source>
        <dbReference type="EMBL" id="CCQ34205.1"/>
    </source>
</evidence>
<name>F7PFY5_9EURY</name>
<dbReference type="eggNOG" id="arCOG06398">
    <property type="taxonomic scope" value="Archaea"/>
</dbReference>
<dbReference type="KEGG" id="hti:HTIA_2091"/>
<sequence>MQYGNAAGETIVRYDNFPDHPDVSRHHKHRADGTVEAIEFEGLRALYERFKTEVIQHGHDW</sequence>
<organism evidence="2 3">
    <name type="scientific">Halorhabdus tiamatea SARL4B</name>
    <dbReference type="NCBI Taxonomy" id="1033806"/>
    <lineage>
        <taxon>Archaea</taxon>
        <taxon>Methanobacteriati</taxon>
        <taxon>Methanobacteriota</taxon>
        <taxon>Stenosarchaea group</taxon>
        <taxon>Halobacteria</taxon>
        <taxon>Halobacteriales</taxon>
        <taxon>Haloarculaceae</taxon>
        <taxon>Halorhabdus</taxon>
    </lineage>
</organism>
<reference evidence="1 4" key="3">
    <citation type="journal article" date="2014" name="Environ. Microbiol.">
        <title>Halorhabdus tiamatea: proteogenomics and glycosidase activity measurements identify the first cultivated euryarchaeon from a deep-sea anoxic brine lake as potential polysaccharide degrader.</title>
        <authorList>
            <person name="Werner J."/>
            <person name="Ferrer M."/>
            <person name="Michel G."/>
            <person name="Mann A.J."/>
            <person name="Huang S."/>
            <person name="Juarez S."/>
            <person name="Ciordia S."/>
            <person name="Albar J.P."/>
            <person name="Alcaide M."/>
            <person name="La Cono V."/>
            <person name="Yakimov M.M."/>
            <person name="Antunes A."/>
            <person name="Taborda M."/>
            <person name="Da Costa M.S."/>
            <person name="Amann R.I."/>
            <person name="Gloeckner F.O."/>
            <person name="Golyshina O.V."/>
            <person name="Golyshin P.N."/>
            <person name="Teeling H."/>
        </authorList>
    </citation>
    <scope>NUCLEOTIDE SEQUENCE [LARGE SCALE GENOMIC DNA]</scope>
    <source>
        <strain evidence="4">SARL4B</strain>
        <strain evidence="1">Type strain: SARL4B</strain>
    </source>
</reference>
<dbReference type="InterPro" id="IPR045397">
    <property type="entry name" value="TumE-like"/>
</dbReference>
<dbReference type="HOGENOM" id="CLU_2911438_0_0_2"/>
<evidence type="ECO:0000313" key="3">
    <source>
        <dbReference type="Proteomes" id="UP000003861"/>
    </source>
</evidence>
<dbReference type="AlphaFoldDB" id="F7PFY5"/>
<dbReference type="EMBL" id="HF571520">
    <property type="protein sequence ID" value="CCQ34205.1"/>
    <property type="molecule type" value="Genomic_DNA"/>
</dbReference>
<dbReference type="STRING" id="1033806.HTIA_2091"/>
<dbReference type="Proteomes" id="UP000003861">
    <property type="component" value="Unassembled WGS sequence"/>
</dbReference>
<dbReference type="Proteomes" id="UP000015381">
    <property type="component" value="Chromosome I"/>
</dbReference>
<reference evidence="2 3" key="1">
    <citation type="journal article" date="2011" name="J. Bacteriol.">
        <title>Genome sequence of Halorhabdus tiamatea, the first archaeon isolated from a deep-sea anoxic brine lake.</title>
        <authorList>
            <person name="Antunes A."/>
            <person name="Alam I."/>
            <person name="Bajic V.B."/>
            <person name="Stingl U."/>
        </authorList>
    </citation>
    <scope>NUCLEOTIDE SEQUENCE [LARGE SCALE GENOMIC DNA]</scope>
    <source>
        <strain evidence="2 3">SARL4B</strain>
    </source>
</reference>
<accession>F7PFY5</accession>
<reference evidence="2 3" key="2">
    <citation type="journal article" date="2013" name="PLoS ONE">
        <title>INDIGO - INtegrated Data Warehouse of MIcrobial GenOmes with Examples from the Red Sea Extremophiles.</title>
        <authorList>
            <person name="Alam I."/>
            <person name="Antunes A."/>
            <person name="Kamau A.A."/>
            <person name="Ba Alawi W."/>
            <person name="Kalkatawi M."/>
            <person name="Stingl U."/>
            <person name="Bajic V.B."/>
        </authorList>
    </citation>
    <scope>NUCLEOTIDE SEQUENCE [LARGE SCALE GENOMIC DNA]</scope>
    <source>
        <strain evidence="2 3">SARL4B</strain>
    </source>
</reference>
<evidence type="ECO:0000313" key="2">
    <source>
        <dbReference type="EMBL" id="ERJ07295.1"/>
    </source>
</evidence>
<dbReference type="EMBL" id="AFNT02000005">
    <property type="protein sequence ID" value="ERJ07295.1"/>
    <property type="molecule type" value="Genomic_DNA"/>
</dbReference>
<proteinExistence type="predicted"/>
<keyword evidence="4" id="KW-1185">Reference proteome</keyword>
<evidence type="ECO:0000313" key="4">
    <source>
        <dbReference type="Proteomes" id="UP000015381"/>
    </source>
</evidence>